<evidence type="ECO:0000256" key="6">
    <source>
        <dbReference type="SAM" id="SignalP"/>
    </source>
</evidence>
<evidence type="ECO:0000256" key="3">
    <source>
        <dbReference type="ARBA" id="ARBA00022801"/>
    </source>
</evidence>
<gene>
    <name evidence="8" type="ORF">CFR71_04805</name>
</gene>
<dbReference type="GO" id="GO:0004725">
    <property type="term" value="F:protein tyrosine phosphatase activity"/>
    <property type="evidence" value="ECO:0007669"/>
    <property type="project" value="UniProtKB-EC"/>
</dbReference>
<comment type="caution">
    <text evidence="8">The sequence shown here is derived from an EMBL/GenBank/DDBJ whole genome shotgun (WGS) entry which is preliminary data.</text>
</comment>
<dbReference type="InterPro" id="IPR017867">
    <property type="entry name" value="Tyr_phospatase_low_mol_wt"/>
</dbReference>
<dbReference type="InterPro" id="IPR023485">
    <property type="entry name" value="Ptyr_pPase"/>
</dbReference>
<accession>A0A318QU04</accession>
<dbReference type="Proteomes" id="UP000247609">
    <property type="component" value="Unassembled WGS sequence"/>
</dbReference>
<keyword evidence="6" id="KW-0732">Signal</keyword>
<dbReference type="EC" id="3.1.3.48" evidence="2"/>
<sequence>MARKLSVLFVCMGNICRSPLAEAAFRAATARHGLDVHIDSAGTGNWHVGDPPDRRARAVARQNGIDIDHYRARVVTERDFHEFSHVIALDHANLEHLKRLRPEDATAELALLLDHVAQREGQAVVDPYYGTAHDFTVTWRDVSEGAEALALHLKQKAR</sequence>
<dbReference type="RefSeq" id="WP_110527890.1">
    <property type="nucleotide sequence ID" value="NZ_NOXG01000003.1"/>
</dbReference>
<feature type="active site" evidence="5">
    <location>
        <position position="17"/>
    </location>
</feature>
<evidence type="ECO:0000256" key="2">
    <source>
        <dbReference type="ARBA" id="ARBA00013064"/>
    </source>
</evidence>
<feature type="active site" description="Proton donor" evidence="5">
    <location>
        <position position="126"/>
    </location>
</feature>
<dbReference type="CDD" id="cd16343">
    <property type="entry name" value="LMWPTP"/>
    <property type="match status" value="1"/>
</dbReference>
<reference evidence="8 9" key="1">
    <citation type="submission" date="2017-07" db="EMBL/GenBank/DDBJ databases">
        <title>A draft genome sequence of Komagataeibacter sp. T5K1.</title>
        <authorList>
            <person name="Skraban J."/>
            <person name="Cleenwerck I."/>
            <person name="Vandamme P."/>
            <person name="Trcek J."/>
        </authorList>
    </citation>
    <scope>NUCLEOTIDE SEQUENCE [LARGE SCALE GENOMIC DNA]</scope>
    <source>
        <strain evidence="8 9">T5K1</strain>
    </source>
</reference>
<name>A0A318QU04_9PROT</name>
<feature type="signal peptide" evidence="6">
    <location>
        <begin position="1"/>
        <end position="23"/>
    </location>
</feature>
<protein>
    <recommendedName>
        <fullName evidence="2">protein-tyrosine-phosphatase</fullName>
        <ecNumber evidence="2">3.1.3.48</ecNumber>
    </recommendedName>
</protein>
<evidence type="ECO:0000256" key="5">
    <source>
        <dbReference type="PIRSR" id="PIRSR617867-1"/>
    </source>
</evidence>
<organism evidence="8 9">
    <name type="scientific">Novacetimonas pomaceti</name>
    <dbReference type="NCBI Taxonomy" id="2021998"/>
    <lineage>
        <taxon>Bacteria</taxon>
        <taxon>Pseudomonadati</taxon>
        <taxon>Pseudomonadota</taxon>
        <taxon>Alphaproteobacteria</taxon>
        <taxon>Acetobacterales</taxon>
        <taxon>Acetobacteraceae</taxon>
        <taxon>Novacetimonas</taxon>
    </lineage>
</organism>
<dbReference type="PANTHER" id="PTHR11717">
    <property type="entry name" value="LOW MOLECULAR WEIGHT PROTEIN TYROSINE PHOSPHATASE"/>
    <property type="match status" value="1"/>
</dbReference>
<dbReference type="PRINTS" id="PR00719">
    <property type="entry name" value="LMWPTPASE"/>
</dbReference>
<dbReference type="Gene3D" id="3.40.50.2300">
    <property type="match status" value="1"/>
</dbReference>
<evidence type="ECO:0000313" key="8">
    <source>
        <dbReference type="EMBL" id="PYD76183.1"/>
    </source>
</evidence>
<feature type="domain" description="Phosphotyrosine protein phosphatase I" evidence="7">
    <location>
        <begin position="5"/>
        <end position="152"/>
    </location>
</feature>
<dbReference type="InterPro" id="IPR036196">
    <property type="entry name" value="Ptyr_pPase_sf"/>
</dbReference>
<dbReference type="PANTHER" id="PTHR11717:SF7">
    <property type="entry name" value="LOW MOLECULAR WEIGHT PHOSPHOTYROSINE PROTEIN PHOSPHATASE"/>
    <property type="match status" value="1"/>
</dbReference>
<evidence type="ECO:0000256" key="4">
    <source>
        <dbReference type="ARBA" id="ARBA00022912"/>
    </source>
</evidence>
<feature type="chain" id="PRO_5016244790" description="protein-tyrosine-phosphatase" evidence="6">
    <location>
        <begin position="24"/>
        <end position="158"/>
    </location>
</feature>
<keyword evidence="4" id="KW-0904">Protein phosphatase</keyword>
<comment type="similarity">
    <text evidence="1">Belongs to the low molecular weight phosphotyrosine protein phosphatase family.</text>
</comment>
<dbReference type="InterPro" id="IPR050438">
    <property type="entry name" value="LMW_PTPase"/>
</dbReference>
<dbReference type="SMART" id="SM00226">
    <property type="entry name" value="LMWPc"/>
    <property type="match status" value="1"/>
</dbReference>
<proteinExistence type="inferred from homology"/>
<feature type="active site" description="Nucleophile" evidence="5">
    <location>
        <position position="11"/>
    </location>
</feature>
<evidence type="ECO:0000313" key="9">
    <source>
        <dbReference type="Proteomes" id="UP000247609"/>
    </source>
</evidence>
<dbReference type="AlphaFoldDB" id="A0A318QU04"/>
<evidence type="ECO:0000259" key="7">
    <source>
        <dbReference type="SMART" id="SM00226"/>
    </source>
</evidence>
<dbReference type="SUPFAM" id="SSF52788">
    <property type="entry name" value="Phosphotyrosine protein phosphatases I"/>
    <property type="match status" value="1"/>
</dbReference>
<dbReference type="EMBL" id="NOXG01000003">
    <property type="protein sequence ID" value="PYD76183.1"/>
    <property type="molecule type" value="Genomic_DNA"/>
</dbReference>
<evidence type="ECO:0000256" key="1">
    <source>
        <dbReference type="ARBA" id="ARBA00011063"/>
    </source>
</evidence>
<dbReference type="Pfam" id="PF01451">
    <property type="entry name" value="LMWPc"/>
    <property type="match status" value="1"/>
</dbReference>
<keyword evidence="3" id="KW-0378">Hydrolase</keyword>